<organism evidence="5 6">
    <name type="scientific">Orchesella dallaii</name>
    <dbReference type="NCBI Taxonomy" id="48710"/>
    <lineage>
        <taxon>Eukaryota</taxon>
        <taxon>Metazoa</taxon>
        <taxon>Ecdysozoa</taxon>
        <taxon>Arthropoda</taxon>
        <taxon>Hexapoda</taxon>
        <taxon>Collembola</taxon>
        <taxon>Entomobryomorpha</taxon>
        <taxon>Entomobryoidea</taxon>
        <taxon>Orchesellidae</taxon>
        <taxon>Orchesellinae</taxon>
        <taxon>Orchesella</taxon>
    </lineage>
</organism>
<dbReference type="PROSITE" id="PS50174">
    <property type="entry name" value="G_PATCH"/>
    <property type="match status" value="1"/>
</dbReference>
<feature type="compositionally biased region" description="Basic and acidic residues" evidence="3">
    <location>
        <begin position="444"/>
        <end position="469"/>
    </location>
</feature>
<name>A0ABP1S0Y7_9HEXA</name>
<comment type="caution">
    <text evidence="5">The sequence shown here is derived from an EMBL/GenBank/DDBJ whole genome shotgun (WGS) entry which is preliminary data.</text>
</comment>
<dbReference type="Pfam" id="PF12656">
    <property type="entry name" value="G-patch_2"/>
    <property type="match status" value="1"/>
</dbReference>
<proteinExistence type="predicted"/>
<evidence type="ECO:0000313" key="5">
    <source>
        <dbReference type="EMBL" id="CAL8140579.1"/>
    </source>
</evidence>
<keyword evidence="6" id="KW-1185">Reference proteome</keyword>
<dbReference type="InterPro" id="IPR026822">
    <property type="entry name" value="Spp2/MOS2_G-patch"/>
</dbReference>
<feature type="compositionally biased region" description="Low complexity" evidence="3">
    <location>
        <begin position="102"/>
        <end position="112"/>
    </location>
</feature>
<sequence>MLSFKISKKSTSAPAPVTKSVVNLSKRAFNEDDNDEEEKPDFIEGLDGTNIVSKNPKKVEKKGLVIPLIPNTIGWAAKLKAMEAASLPVPPVLAEIDPTPKDTSIITTNDTSTRLEEGEPEPNNIDNGGTGTSETLEQLAVKELLEEATSTKPEKKSNYTIASTFQNKLQDEGEEEEEKMDASESALEDYERVPIEDFGLAMLRGMGWKESEGVGLKNKKVVVMEEPKLRPKGLGLGAEPARPQGSAVPQTGDKKEDLSIKVGNYALITRGGKKACYGQIVACDHDVNRVVVKLARGGELETISQAYIEVVTAAEYKKNSKVLNIDKYKEYSDKVPENPSRSRHPDERQKNDESRSRSSGSSEDERKYSNSKKDRRDDDRDRGRDGKHGSRRHEREYERDDDRDRDRDRKGRSTSTKDYKDNTRDYERDRDHKQSRSRERRHHDKESYERDSNSSKRKDRKEKGHSDKERRRRRHSSSDSR</sequence>
<feature type="region of interest" description="Disordered" evidence="3">
    <location>
        <begin position="98"/>
        <end position="132"/>
    </location>
</feature>
<feature type="region of interest" description="Disordered" evidence="3">
    <location>
        <begin position="332"/>
        <end position="481"/>
    </location>
</feature>
<feature type="region of interest" description="Disordered" evidence="3">
    <location>
        <begin position="166"/>
        <end position="186"/>
    </location>
</feature>
<reference evidence="5 6" key="1">
    <citation type="submission" date="2024-08" db="EMBL/GenBank/DDBJ databases">
        <authorList>
            <person name="Cucini C."/>
            <person name="Frati F."/>
        </authorList>
    </citation>
    <scope>NUCLEOTIDE SEQUENCE [LARGE SCALE GENOMIC DNA]</scope>
</reference>
<protein>
    <recommendedName>
        <fullName evidence="4">G-patch domain-containing protein</fullName>
    </recommendedName>
</protein>
<evidence type="ECO:0000259" key="4">
    <source>
        <dbReference type="PROSITE" id="PS50174"/>
    </source>
</evidence>
<accession>A0ABP1S0Y7</accession>
<feature type="region of interest" description="Disordered" evidence="3">
    <location>
        <begin position="233"/>
        <end position="255"/>
    </location>
</feature>
<evidence type="ECO:0000256" key="2">
    <source>
        <dbReference type="ARBA" id="ARBA00023242"/>
    </source>
</evidence>
<dbReference type="InterPro" id="IPR000467">
    <property type="entry name" value="G_patch_dom"/>
</dbReference>
<comment type="subcellular location">
    <subcellularLocation>
        <location evidence="1">Nucleus</location>
    </subcellularLocation>
</comment>
<dbReference type="PANTHER" id="PTHR15818">
    <property type="entry name" value="G PATCH AND KOW-CONTAINING"/>
    <property type="match status" value="1"/>
</dbReference>
<gene>
    <name evidence="5" type="ORF">ODALV1_LOCUS28338</name>
</gene>
<evidence type="ECO:0000256" key="1">
    <source>
        <dbReference type="ARBA" id="ARBA00004123"/>
    </source>
</evidence>
<evidence type="ECO:0000256" key="3">
    <source>
        <dbReference type="SAM" id="MobiDB-lite"/>
    </source>
</evidence>
<feature type="compositionally biased region" description="Basic and acidic residues" evidence="3">
    <location>
        <begin position="343"/>
        <end position="356"/>
    </location>
</feature>
<keyword evidence="2" id="KW-0539">Nucleus</keyword>
<dbReference type="PANTHER" id="PTHR15818:SF2">
    <property type="entry name" value="G-PATCH DOMAIN AND KOW MOTIFS-CONTAINING PROTEIN"/>
    <property type="match status" value="1"/>
</dbReference>
<evidence type="ECO:0000313" key="6">
    <source>
        <dbReference type="Proteomes" id="UP001642540"/>
    </source>
</evidence>
<dbReference type="EMBL" id="CAXLJM020000138">
    <property type="protein sequence ID" value="CAL8140579.1"/>
    <property type="molecule type" value="Genomic_DNA"/>
</dbReference>
<dbReference type="InterPro" id="IPR045166">
    <property type="entry name" value="Spp2-like"/>
</dbReference>
<feature type="domain" description="G-patch" evidence="4">
    <location>
        <begin position="195"/>
        <end position="241"/>
    </location>
</feature>
<dbReference type="Proteomes" id="UP001642540">
    <property type="component" value="Unassembled WGS sequence"/>
</dbReference>
<dbReference type="SMART" id="SM00443">
    <property type="entry name" value="G_patch"/>
    <property type="match status" value="1"/>
</dbReference>
<feature type="compositionally biased region" description="Basic and acidic residues" evidence="3">
    <location>
        <begin position="363"/>
        <end position="437"/>
    </location>
</feature>